<evidence type="ECO:0000313" key="3">
    <source>
        <dbReference type="Proteomes" id="UP000223759"/>
    </source>
</evidence>
<dbReference type="SUPFAM" id="SSF55961">
    <property type="entry name" value="Bet v1-like"/>
    <property type="match status" value="1"/>
</dbReference>
<sequence length="482" mass="53343">MSSPSSQELSLVFGASGYIGSNLVPWLITAGHSRIRAAARNLSVLQARGWADVECVAADALKPETLAVALEGVTTAYYLVHSMGAGKAFGDLDLLAARHFAQAAADAGVKRIIYLGGLAPESARSEHIVSRRQTGDELRRGTVPVIELRAGIIVGPGSAAFEVMRDLVLHLPVMLTPRWVSRRSPPIALENLLHYLTQVARLDESVHGEILDTAGSEYLTYGEMMRILAEEAEHRPPLVIPVPLLSPKLSSYWLHLVTSVPTPIARALIEGLKEDYVAHDARAKALMPQKLLGFRAAVKRSFAAEREHRVAARWTEGAFAFRQQRLDYGFYAKKAMGSAWSSASPEEVWRLVQRIGGQQRYFALNTLWTLREWLDWMLGGPGRNRGRRDPDLLRLGDMVDSWRVVAMREEQSLTLAFGMRVPGSGILEICISPKNEGTQIEVHNYWHPAGFWGLLYWYAMAPAHAIVFDAMARGIAKQAEHS</sequence>
<dbReference type="InterPro" id="IPR036291">
    <property type="entry name" value="NAD(P)-bd_dom_sf"/>
</dbReference>
<gene>
    <name evidence="2" type="ORF">SAMN05216526_1426</name>
</gene>
<dbReference type="OrthoDB" id="9774199at2"/>
<dbReference type="Pfam" id="PF11066">
    <property type="entry name" value="DUF2867"/>
    <property type="match status" value="1"/>
</dbReference>
<reference evidence="2 3" key="1">
    <citation type="submission" date="2017-01" db="EMBL/GenBank/DDBJ databases">
        <authorList>
            <person name="Mah S.A."/>
            <person name="Swanson W.J."/>
            <person name="Moy G.W."/>
            <person name="Vacquier V.D."/>
        </authorList>
    </citation>
    <scope>NUCLEOTIDE SEQUENCE [LARGE SCALE GENOMIC DNA]</scope>
    <source>
        <strain evidence="2 3">M9</strain>
    </source>
</reference>
<dbReference type="Gene3D" id="3.40.50.720">
    <property type="entry name" value="NAD(P)-binding Rossmann-like Domain"/>
    <property type="match status" value="1"/>
</dbReference>
<keyword evidence="3" id="KW-1185">Reference proteome</keyword>
<dbReference type="InterPro" id="IPR051604">
    <property type="entry name" value="Ergot_Alk_Oxidoreductase"/>
</dbReference>
<accession>A0A1R3VZX1</accession>
<organism evidence="2 3">
    <name type="scientific">Ectothiorhodosinus mongolicus</name>
    <dbReference type="NCBI Taxonomy" id="233100"/>
    <lineage>
        <taxon>Bacteria</taxon>
        <taxon>Pseudomonadati</taxon>
        <taxon>Pseudomonadota</taxon>
        <taxon>Gammaproteobacteria</taxon>
        <taxon>Chromatiales</taxon>
        <taxon>Ectothiorhodospiraceae</taxon>
        <taxon>Ectothiorhodosinus</taxon>
    </lineage>
</organism>
<dbReference type="Pfam" id="PF13460">
    <property type="entry name" value="NAD_binding_10"/>
    <property type="match status" value="1"/>
</dbReference>
<proteinExistence type="predicted"/>
<dbReference type="PANTHER" id="PTHR43162:SF1">
    <property type="entry name" value="PRESTALK A DIFFERENTIATION PROTEIN A"/>
    <property type="match status" value="1"/>
</dbReference>
<dbReference type="RefSeq" id="WP_076755792.1">
    <property type="nucleotide sequence ID" value="NZ_CP023018.1"/>
</dbReference>
<feature type="domain" description="NAD(P)-binding" evidence="1">
    <location>
        <begin position="14"/>
        <end position="119"/>
    </location>
</feature>
<dbReference type="Proteomes" id="UP000223759">
    <property type="component" value="Unassembled WGS sequence"/>
</dbReference>
<protein>
    <submittedName>
        <fullName evidence="2">Uncharacterized conserved protein YbjT, contains NAD(P)-binding and DUF2867 domains</fullName>
    </submittedName>
</protein>
<dbReference type="EMBL" id="FTPK01000002">
    <property type="protein sequence ID" value="SIT70893.1"/>
    <property type="molecule type" value="Genomic_DNA"/>
</dbReference>
<dbReference type="AlphaFoldDB" id="A0A1R3VZX1"/>
<dbReference type="SUPFAM" id="SSF51735">
    <property type="entry name" value="NAD(P)-binding Rossmann-fold domains"/>
    <property type="match status" value="1"/>
</dbReference>
<evidence type="ECO:0000313" key="2">
    <source>
        <dbReference type="EMBL" id="SIT70893.1"/>
    </source>
</evidence>
<dbReference type="InterPro" id="IPR021295">
    <property type="entry name" value="DUF2867"/>
</dbReference>
<dbReference type="STRING" id="233100.SAMN05216526_1426"/>
<dbReference type="PANTHER" id="PTHR43162">
    <property type="match status" value="1"/>
</dbReference>
<name>A0A1R3VZX1_9GAMM</name>
<dbReference type="InterPro" id="IPR016040">
    <property type="entry name" value="NAD(P)-bd_dom"/>
</dbReference>
<evidence type="ECO:0000259" key="1">
    <source>
        <dbReference type="Pfam" id="PF13460"/>
    </source>
</evidence>